<dbReference type="InterPro" id="IPR050534">
    <property type="entry name" value="Coronavir_polyprotein_1ab"/>
</dbReference>
<gene>
    <name evidence="10" type="ORF">AAIK43_11585</name>
</gene>
<evidence type="ECO:0000256" key="3">
    <source>
        <dbReference type="ARBA" id="ARBA00022801"/>
    </source>
</evidence>
<comment type="similarity">
    <text evidence="1">Belongs to the DNA2/NAM7 helicase family.</text>
</comment>
<proteinExistence type="inferred from homology"/>
<evidence type="ECO:0000259" key="9">
    <source>
        <dbReference type="Pfam" id="PF13087"/>
    </source>
</evidence>
<evidence type="ECO:0000259" key="7">
    <source>
        <dbReference type="Pfam" id="PF10881"/>
    </source>
</evidence>
<keyword evidence="6" id="KW-0175">Coiled coil</keyword>
<feature type="domain" description="DNA2/NAM7 helicase helicase" evidence="8">
    <location>
        <begin position="179"/>
        <end position="520"/>
    </location>
</feature>
<accession>A0ABZ3G9P5</accession>
<dbReference type="InterPro" id="IPR041677">
    <property type="entry name" value="DNA2/NAM7_AAA_11"/>
</dbReference>
<name>A0ABZ3G9P5_ACHDE</name>
<keyword evidence="4" id="KW-0347">Helicase</keyword>
<dbReference type="InterPro" id="IPR024402">
    <property type="entry name" value="DUF2726"/>
</dbReference>
<dbReference type="Gene3D" id="3.40.960.10">
    <property type="entry name" value="VSR Endonuclease"/>
    <property type="match status" value="1"/>
</dbReference>
<dbReference type="SUPFAM" id="SSF52540">
    <property type="entry name" value="P-loop containing nucleoside triphosphate hydrolases"/>
    <property type="match status" value="1"/>
</dbReference>
<dbReference type="PANTHER" id="PTHR43788">
    <property type="entry name" value="DNA2/NAM7 HELICASE FAMILY MEMBER"/>
    <property type="match status" value="1"/>
</dbReference>
<dbReference type="InterPro" id="IPR047187">
    <property type="entry name" value="SF1_C_Upf1"/>
</dbReference>
<evidence type="ECO:0000313" key="10">
    <source>
        <dbReference type="EMBL" id="XAN18656.1"/>
    </source>
</evidence>
<evidence type="ECO:0000256" key="1">
    <source>
        <dbReference type="ARBA" id="ARBA00007913"/>
    </source>
</evidence>
<evidence type="ECO:0000313" key="11">
    <source>
        <dbReference type="Proteomes" id="UP001446337"/>
    </source>
</evidence>
<dbReference type="InterPro" id="IPR041679">
    <property type="entry name" value="DNA2/NAM7-like_C"/>
</dbReference>
<keyword evidence="2" id="KW-0547">Nucleotide-binding</keyword>
<dbReference type="Pfam" id="PF13087">
    <property type="entry name" value="AAA_12"/>
    <property type="match status" value="1"/>
</dbReference>
<dbReference type="CDD" id="cd18808">
    <property type="entry name" value="SF1_C_Upf1"/>
    <property type="match status" value="1"/>
</dbReference>
<reference evidence="10 11" key="1">
    <citation type="submission" date="2024-05" db="EMBL/GenBank/DDBJ databases">
        <title>Achromobacter denitrificans. BP1, complete genome.</title>
        <authorList>
            <person name="Zhang B."/>
        </authorList>
    </citation>
    <scope>NUCLEOTIDE SEQUENCE [LARGE SCALE GENOMIC DNA]</scope>
    <source>
        <strain evidence="10 11">BP1</strain>
    </source>
</reference>
<dbReference type="RefSeq" id="WP_343499457.1">
    <property type="nucleotide sequence ID" value="NZ_CP154792.1"/>
</dbReference>
<feature type="domain" description="DUF2726" evidence="7">
    <location>
        <begin position="799"/>
        <end position="891"/>
    </location>
</feature>
<dbReference type="Pfam" id="PF10881">
    <property type="entry name" value="DUF2726"/>
    <property type="match status" value="1"/>
</dbReference>
<keyword evidence="5" id="KW-0067">ATP-binding</keyword>
<protein>
    <submittedName>
        <fullName evidence="10">AAA domain-containing protein</fullName>
    </submittedName>
</protein>
<dbReference type="Proteomes" id="UP001446337">
    <property type="component" value="Chromosome"/>
</dbReference>
<dbReference type="PANTHER" id="PTHR43788:SF8">
    <property type="entry name" value="DNA-BINDING PROTEIN SMUBP-2"/>
    <property type="match status" value="1"/>
</dbReference>
<dbReference type="InterPro" id="IPR027417">
    <property type="entry name" value="P-loop_NTPase"/>
</dbReference>
<feature type="coiled-coil region" evidence="6">
    <location>
        <begin position="293"/>
        <end position="323"/>
    </location>
</feature>
<evidence type="ECO:0000256" key="2">
    <source>
        <dbReference type="ARBA" id="ARBA00022741"/>
    </source>
</evidence>
<keyword evidence="11" id="KW-1185">Reference proteome</keyword>
<sequence>MVSIYVRGEDKTRQIRDWTISRRPQSRELVLTCHFPSGKTYSCPLSECEVVPTETVEGKLLGRKGSVVFTAIDRAVVYGGKYAAVYYPGNAEPYLIKADTVEFAQEAPIRNGGVFDYLRAVASAWVEQAQSSDGRSAAENVQRQLEGLVPLAGTALHAYCTGSNAAREAAGDLIYPFGVNESQLQAVEQAFASQVSLVEGPPGTGKTQTILNIVANILLRGQTVAILSNNNAAVDNVYEKLDRVGLGYLVAKLGNAEKRKDFFAGAPAASPDAAAPAPEMPQIQAVLQKLKRYLQAQNSAARLQAEVDELEIERRRLLQWQRENLAETPSLLLEKYQLSSRKTTDLLAYLNHLAEHGVRLRDRVELLLNFRIFRLKPFLDGEGRKSASHALQRHYYDQALREKSAELAACREALESGGFKALLDALAASSMAHLKHHLHQRPGVPDDFDAQSYRDKFDAFVKRYPIIGSSTHSILNSIKRGAVLDYAIIDEASQQDIVPGVLALGCVRNLIVVGDRKQLPHIPANLGIAAPGKHYDCDTHSMLDSCIGVFGGALPATLLKEHYRCHPRIIQFCNQQFYDGQLIPMTQDKGEQALRLLITSKGNHARRNENRRELDSLLDVLQRGGEIAPDGEGGRGFIAPYNAQVSLSRKRLPADFVKDTVHKFQGRECDEIVFSTVLDKSRSSQDSLGFVDDPHLVNVAVSRAKQRFTLVTGDEVFASGPGHIAALVRYMEYYADDAQISRAPVVSAFDLLYKEYDQSLERLNARLRPGDSEYKSEQIVAQLLREALALPAFQGVMFHTQVRLAQLVSSANEALAPREREFIRQQASCDFVLYFRVGKTPLGVIEVDGESHADARQSERDALKNNILKTSAVPLLRLSTVESHVEEKIAAFLAHCLKGGASVDTRASEASVASRADRMPSRR</sequence>
<dbReference type="EMBL" id="CP154792">
    <property type="protein sequence ID" value="XAN18656.1"/>
    <property type="molecule type" value="Genomic_DNA"/>
</dbReference>
<evidence type="ECO:0000256" key="5">
    <source>
        <dbReference type="ARBA" id="ARBA00022840"/>
    </source>
</evidence>
<keyword evidence="3" id="KW-0378">Hydrolase</keyword>
<dbReference type="Gene3D" id="3.40.50.300">
    <property type="entry name" value="P-loop containing nucleotide triphosphate hydrolases"/>
    <property type="match status" value="2"/>
</dbReference>
<dbReference type="Pfam" id="PF13086">
    <property type="entry name" value="AAA_11"/>
    <property type="match status" value="1"/>
</dbReference>
<evidence type="ECO:0000256" key="4">
    <source>
        <dbReference type="ARBA" id="ARBA00022806"/>
    </source>
</evidence>
<evidence type="ECO:0000256" key="6">
    <source>
        <dbReference type="SAM" id="Coils"/>
    </source>
</evidence>
<feature type="domain" description="DNA2/NAM7 helicase-like C-terminal" evidence="9">
    <location>
        <begin position="555"/>
        <end position="711"/>
    </location>
</feature>
<organism evidence="10 11">
    <name type="scientific">Achromobacter denitrificans</name>
    <name type="common">Alcaligenes denitrificans</name>
    <dbReference type="NCBI Taxonomy" id="32002"/>
    <lineage>
        <taxon>Bacteria</taxon>
        <taxon>Pseudomonadati</taxon>
        <taxon>Pseudomonadota</taxon>
        <taxon>Betaproteobacteria</taxon>
        <taxon>Burkholderiales</taxon>
        <taxon>Alcaligenaceae</taxon>
        <taxon>Achromobacter</taxon>
    </lineage>
</organism>
<evidence type="ECO:0000259" key="8">
    <source>
        <dbReference type="Pfam" id="PF13086"/>
    </source>
</evidence>